<proteinExistence type="predicted"/>
<dbReference type="Proteomes" id="UP000509623">
    <property type="component" value="Chromosome"/>
</dbReference>
<accession>A0ABX6PTK2</accession>
<sequence>MKIKEFDTVRLRDGRVGSVMDVEGDQAEFVVDVGSSPKDWETLYDVKPEDIIEVIESNPE</sequence>
<evidence type="ECO:0000313" key="2">
    <source>
        <dbReference type="Proteomes" id="UP000509623"/>
    </source>
</evidence>
<dbReference type="EMBL" id="CP046161">
    <property type="protein sequence ID" value="QKO29553.1"/>
    <property type="molecule type" value="Genomic_DNA"/>
</dbReference>
<name>A0ABX6PTK2_9FIRM</name>
<organism evidence="1 2">
    <name type="scientific">Caproicibacterium lactatifermentans</name>
    <dbReference type="NCBI Taxonomy" id="2666138"/>
    <lineage>
        <taxon>Bacteria</taxon>
        <taxon>Bacillati</taxon>
        <taxon>Bacillota</taxon>
        <taxon>Clostridia</taxon>
        <taxon>Eubacteriales</taxon>
        <taxon>Oscillospiraceae</taxon>
        <taxon>Caproicibacterium</taxon>
    </lineage>
</organism>
<reference evidence="2" key="1">
    <citation type="submission" date="2019-11" db="EMBL/GenBank/DDBJ databases">
        <authorList>
            <person name="Ren C."/>
            <person name="Wang H."/>
            <person name="Xu Y."/>
        </authorList>
    </citation>
    <scope>NUCLEOTIDE SEQUENCE [LARGE SCALE GENOMIC DNA]</scope>
    <source>
        <strain evidence="2">JNU-WLY1368</strain>
    </source>
</reference>
<keyword evidence="2" id="KW-1185">Reference proteome</keyword>
<evidence type="ECO:0008006" key="3">
    <source>
        <dbReference type="Google" id="ProtNLM"/>
    </source>
</evidence>
<protein>
    <recommendedName>
        <fullName evidence="3">DUF4926 domain-containing protein</fullName>
    </recommendedName>
</protein>
<dbReference type="RefSeq" id="WP_086035862.1">
    <property type="nucleotide sequence ID" value="NZ_CP046161.1"/>
</dbReference>
<evidence type="ECO:0000313" key="1">
    <source>
        <dbReference type="EMBL" id="QKO29553.1"/>
    </source>
</evidence>
<gene>
    <name evidence="1" type="ORF">GKP14_00020</name>
</gene>